<protein>
    <recommendedName>
        <fullName evidence="6">dolichyl-phosphate-mannose--protein mannosyltransferase</fullName>
        <ecNumber evidence="6">2.4.1.109</ecNumber>
    </recommendedName>
</protein>
<comment type="caution">
    <text evidence="20">The sequence shown here is derived from an EMBL/GenBank/DDBJ whole genome shotgun (WGS) entry which is preliminary data.</text>
</comment>
<dbReference type="Proteomes" id="UP001142055">
    <property type="component" value="Chromosome 1"/>
</dbReference>
<dbReference type="OMA" id="NERYMEA"/>
<keyword evidence="13 18" id="KW-0472">Membrane</keyword>
<dbReference type="InterPro" id="IPR013618">
    <property type="entry name" value="TMTC_DUF1736"/>
</dbReference>
<dbReference type="SUPFAM" id="SSF48452">
    <property type="entry name" value="TPR-like"/>
    <property type="match status" value="3"/>
</dbReference>
<accession>A0A9Q0MGD7</accession>
<feature type="compositionally biased region" description="Polar residues" evidence="17">
    <location>
        <begin position="711"/>
        <end position="722"/>
    </location>
</feature>
<evidence type="ECO:0000256" key="17">
    <source>
        <dbReference type="SAM" id="MobiDB-lite"/>
    </source>
</evidence>
<feature type="transmembrane region" description="Helical" evidence="18">
    <location>
        <begin position="99"/>
        <end position="124"/>
    </location>
</feature>
<comment type="subcellular location">
    <subcellularLocation>
        <location evidence="3">Endoplasmic reticulum</location>
    </subcellularLocation>
    <subcellularLocation>
        <location evidence="2">Membrane</location>
        <topology evidence="2">Multi-pass membrane protein</topology>
    </subcellularLocation>
</comment>
<dbReference type="GO" id="GO:0005783">
    <property type="term" value="C:endoplasmic reticulum"/>
    <property type="evidence" value="ECO:0007669"/>
    <property type="project" value="UniProtKB-SubCell"/>
</dbReference>
<dbReference type="GO" id="GO:0016020">
    <property type="term" value="C:membrane"/>
    <property type="evidence" value="ECO:0007669"/>
    <property type="project" value="UniProtKB-SubCell"/>
</dbReference>
<dbReference type="InterPro" id="IPR011990">
    <property type="entry name" value="TPR-like_helical_dom_sf"/>
</dbReference>
<feature type="transmembrane region" description="Helical" evidence="18">
    <location>
        <begin position="12"/>
        <end position="31"/>
    </location>
</feature>
<feature type="transmembrane region" description="Helical" evidence="18">
    <location>
        <begin position="288"/>
        <end position="305"/>
    </location>
</feature>
<feature type="region of interest" description="Disordered" evidence="17">
    <location>
        <begin position="692"/>
        <end position="722"/>
    </location>
</feature>
<dbReference type="InterPro" id="IPR019734">
    <property type="entry name" value="TPR_rpt"/>
</dbReference>
<sequence length="966" mass="111114">MWKKNFLKVSSIVGRADVLCALFYLLAFFAFHESLQASTFTRSQLISLMACVFWSSMALLSKETGLTVLGVCAFYWFAVRFLPSIVLNRQMSVQRQHSMAAFIMPITTVIITFIVLLTLRLNILGGSLPFFSEQDNPAAFSDSLVTRILTYSYLAVFNIGLMISPEQQAYDWQTGSIQLVDSIVVNIWTQINSNHTSPSPPSMTTMEQCKEMKPNVYSSSHAMFVSILFIILPYLPASNLFLTVGFVVAERLLYIPSIGFLCLICAGIEQMKQASHCRSKWQTWLERAVRLCQLVFTCLTIVFAFKTIQQNRVWSSRENLYKSGIMNVPENAKAHYNYANLQQDIGNFDDAMRHYHTAISNRGQTWEAIILMERSIRLDKRFGESYEALATLYAQIGQVAIAERLHMRAIRLRPRNSDFHNNYGAFLQKTGRIEYAIHQYNRALQLRPTHRIALLNAANAFTIVGRYEQAELFYKRALRLKEDLVTLDSLGVLFLRQSKLNSARHVYKYIWNRHFSHVLKHKPTNEIRNARHTLMTESRLFTTSNICIHYAQLLILEGHYQDAEVLLEALTRLEHNYWQMNQLSDETWPRLLSSSRQYRWKKLPLHCRIESYRDSKRNRTKCAKNQYGDLYSPMIERQSDKIGVDLTSSEATTPVGHKLDKEWGHKRTVTSPPSPSRSTSSTLCKHISNEICEEKANSPNENGRNRLHSNGMDQSASNGHTTINMMRENGGRLARSGQLMVSQTMLLLIDVHHQLALLYTLTNRTAEALDSISKALNLCTNMSKTSNHVVHNNHQIGSIDQSNHCAQVYTLQGDIHKDLYRWNDAIESYRQAIQLDHCLERPHLNLAVIYHLNERYMEAMQHYIHAQQLDTGKHYRLIHDNISKLRRQQIQIMNQDKSNFNNPQLSKNCELNNIGNPIQSDRQPYPIPNTTVDHTRRSSSFPESESNGSIFRLFSVHTSSRILSSL</sequence>
<name>A0A9Q0MGD7_BLOTA</name>
<feature type="repeat" description="TPR" evidence="16">
    <location>
        <begin position="806"/>
        <end position="839"/>
    </location>
</feature>
<evidence type="ECO:0000313" key="21">
    <source>
        <dbReference type="Proteomes" id="UP001142055"/>
    </source>
</evidence>
<evidence type="ECO:0000256" key="13">
    <source>
        <dbReference type="ARBA" id="ARBA00023136"/>
    </source>
</evidence>
<dbReference type="PROSITE" id="PS50005">
    <property type="entry name" value="TPR"/>
    <property type="match status" value="4"/>
</dbReference>
<keyword evidence="10 16" id="KW-0802">TPR repeat</keyword>
<evidence type="ECO:0000256" key="6">
    <source>
        <dbReference type="ARBA" id="ARBA00012839"/>
    </source>
</evidence>
<keyword evidence="9" id="KW-0677">Repeat</keyword>
<dbReference type="GO" id="GO:0004169">
    <property type="term" value="F:dolichyl-phosphate-mannose-protein mannosyltransferase activity"/>
    <property type="evidence" value="ECO:0007669"/>
    <property type="project" value="UniProtKB-EC"/>
</dbReference>
<dbReference type="EC" id="2.4.1.109" evidence="6"/>
<evidence type="ECO:0000256" key="4">
    <source>
        <dbReference type="ARBA" id="ARBA00004922"/>
    </source>
</evidence>
<keyword evidence="11" id="KW-0256">Endoplasmic reticulum</keyword>
<evidence type="ECO:0000256" key="11">
    <source>
        <dbReference type="ARBA" id="ARBA00022824"/>
    </source>
</evidence>
<evidence type="ECO:0000256" key="15">
    <source>
        <dbReference type="ARBA" id="ARBA00045102"/>
    </source>
</evidence>
<dbReference type="InterPro" id="IPR052943">
    <property type="entry name" value="TMTC_O-mannosyl-trnsfr"/>
</dbReference>
<dbReference type="Pfam" id="PF08409">
    <property type="entry name" value="TMTC_DUF1736"/>
    <property type="match status" value="1"/>
</dbReference>
<evidence type="ECO:0000256" key="14">
    <source>
        <dbReference type="ARBA" id="ARBA00045085"/>
    </source>
</evidence>
<reference evidence="20" key="1">
    <citation type="submission" date="2022-12" db="EMBL/GenBank/DDBJ databases">
        <title>Genome assemblies of Blomia tropicalis.</title>
        <authorList>
            <person name="Cui Y."/>
        </authorList>
    </citation>
    <scope>NUCLEOTIDE SEQUENCE</scope>
    <source>
        <tissue evidence="20">Adult mites</tissue>
    </source>
</reference>
<evidence type="ECO:0000256" key="1">
    <source>
        <dbReference type="ARBA" id="ARBA00003582"/>
    </source>
</evidence>
<keyword evidence="12 18" id="KW-1133">Transmembrane helix</keyword>
<feature type="repeat" description="TPR" evidence="16">
    <location>
        <begin position="417"/>
        <end position="450"/>
    </location>
</feature>
<comment type="function">
    <text evidence="1">Transfers mannosyl residues to the hydroxyl group of serine or threonine residues.</text>
</comment>
<keyword evidence="7" id="KW-0808">Transferase</keyword>
<comment type="catalytic activity">
    <reaction evidence="14">
        <text>a di-trans,poly-cis-dolichyl beta-D-mannosyl phosphate + L-threonyl-[protein] = 3-O-(alpha-D-mannosyl)-L-threonyl-[protein] + a di-trans,poly-cis-dolichyl phosphate + H(+)</text>
        <dbReference type="Rhea" id="RHEA:53396"/>
        <dbReference type="Rhea" id="RHEA-COMP:11060"/>
        <dbReference type="Rhea" id="RHEA-COMP:13547"/>
        <dbReference type="Rhea" id="RHEA-COMP:19498"/>
        <dbReference type="Rhea" id="RHEA-COMP:19501"/>
        <dbReference type="ChEBI" id="CHEBI:15378"/>
        <dbReference type="ChEBI" id="CHEBI:30013"/>
        <dbReference type="ChEBI" id="CHEBI:57683"/>
        <dbReference type="ChEBI" id="CHEBI:58211"/>
        <dbReference type="ChEBI" id="CHEBI:137323"/>
        <dbReference type="EC" id="2.4.1.109"/>
    </reaction>
</comment>
<dbReference type="PANTHER" id="PTHR44809">
    <property type="match status" value="1"/>
</dbReference>
<evidence type="ECO:0000256" key="12">
    <source>
        <dbReference type="ARBA" id="ARBA00022989"/>
    </source>
</evidence>
<comment type="similarity">
    <text evidence="5">Belongs to the TMTC family.</text>
</comment>
<evidence type="ECO:0000256" key="9">
    <source>
        <dbReference type="ARBA" id="ARBA00022737"/>
    </source>
</evidence>
<evidence type="ECO:0000259" key="19">
    <source>
        <dbReference type="Pfam" id="PF08409"/>
    </source>
</evidence>
<feature type="repeat" description="TPR" evidence="16">
    <location>
        <begin position="383"/>
        <end position="416"/>
    </location>
</feature>
<feature type="transmembrane region" description="Helical" evidence="18">
    <location>
        <begin position="144"/>
        <end position="163"/>
    </location>
</feature>
<feature type="repeat" description="TPR" evidence="16">
    <location>
        <begin position="451"/>
        <end position="484"/>
    </location>
</feature>
<evidence type="ECO:0000256" key="3">
    <source>
        <dbReference type="ARBA" id="ARBA00004240"/>
    </source>
</evidence>
<feature type="transmembrane region" description="Helical" evidence="18">
    <location>
        <begin position="241"/>
        <end position="268"/>
    </location>
</feature>
<dbReference type="AlphaFoldDB" id="A0A9Q0MGD7"/>
<dbReference type="Gene3D" id="1.25.40.10">
    <property type="entry name" value="Tetratricopeptide repeat domain"/>
    <property type="match status" value="2"/>
</dbReference>
<keyword evidence="8 18" id="KW-0812">Transmembrane</keyword>
<feature type="domain" description="DUF1736" evidence="19">
    <location>
        <begin position="126"/>
        <end position="183"/>
    </location>
</feature>
<evidence type="ECO:0000256" key="8">
    <source>
        <dbReference type="ARBA" id="ARBA00022692"/>
    </source>
</evidence>
<evidence type="ECO:0000256" key="5">
    <source>
        <dbReference type="ARBA" id="ARBA00007882"/>
    </source>
</evidence>
<gene>
    <name evidence="20" type="ORF">RDWZM_004055</name>
</gene>
<dbReference type="Pfam" id="PF13424">
    <property type="entry name" value="TPR_12"/>
    <property type="match status" value="1"/>
</dbReference>
<proteinExistence type="inferred from homology"/>
<dbReference type="EMBL" id="JAPWDV010000001">
    <property type="protein sequence ID" value="KAJ6225510.1"/>
    <property type="molecule type" value="Genomic_DNA"/>
</dbReference>
<feature type="transmembrane region" description="Helical" evidence="18">
    <location>
        <begin position="216"/>
        <end position="235"/>
    </location>
</feature>
<evidence type="ECO:0000256" key="7">
    <source>
        <dbReference type="ARBA" id="ARBA00022679"/>
    </source>
</evidence>
<dbReference type="Pfam" id="PF13414">
    <property type="entry name" value="TPR_11"/>
    <property type="match status" value="1"/>
</dbReference>
<organism evidence="20 21">
    <name type="scientific">Blomia tropicalis</name>
    <name type="common">Mite</name>
    <dbReference type="NCBI Taxonomy" id="40697"/>
    <lineage>
        <taxon>Eukaryota</taxon>
        <taxon>Metazoa</taxon>
        <taxon>Ecdysozoa</taxon>
        <taxon>Arthropoda</taxon>
        <taxon>Chelicerata</taxon>
        <taxon>Arachnida</taxon>
        <taxon>Acari</taxon>
        <taxon>Acariformes</taxon>
        <taxon>Sarcoptiformes</taxon>
        <taxon>Astigmata</taxon>
        <taxon>Glycyphagoidea</taxon>
        <taxon>Echimyopodidae</taxon>
        <taxon>Blomia</taxon>
    </lineage>
</organism>
<dbReference type="PANTHER" id="PTHR44809:SF1">
    <property type="entry name" value="PROTEIN O-MANNOSYL-TRANSFERASE TMTC1"/>
    <property type="match status" value="1"/>
</dbReference>
<dbReference type="SMART" id="SM00028">
    <property type="entry name" value="TPR"/>
    <property type="match status" value="7"/>
</dbReference>
<evidence type="ECO:0000256" key="2">
    <source>
        <dbReference type="ARBA" id="ARBA00004141"/>
    </source>
</evidence>
<evidence type="ECO:0000256" key="16">
    <source>
        <dbReference type="PROSITE-ProRule" id="PRU00339"/>
    </source>
</evidence>
<comment type="catalytic activity">
    <reaction evidence="15">
        <text>a di-trans,poly-cis-dolichyl beta-D-mannosyl phosphate + L-seryl-[protein] = 3-O-(alpha-D-mannosyl)-L-seryl-[protein] + a di-trans,poly-cis-dolichyl phosphate + H(+)</text>
        <dbReference type="Rhea" id="RHEA:17377"/>
        <dbReference type="Rhea" id="RHEA-COMP:9863"/>
        <dbReference type="Rhea" id="RHEA-COMP:13546"/>
        <dbReference type="Rhea" id="RHEA-COMP:19498"/>
        <dbReference type="Rhea" id="RHEA-COMP:19501"/>
        <dbReference type="ChEBI" id="CHEBI:15378"/>
        <dbReference type="ChEBI" id="CHEBI:29999"/>
        <dbReference type="ChEBI" id="CHEBI:57683"/>
        <dbReference type="ChEBI" id="CHEBI:58211"/>
        <dbReference type="ChEBI" id="CHEBI:137321"/>
        <dbReference type="EC" id="2.4.1.109"/>
    </reaction>
</comment>
<keyword evidence="21" id="KW-1185">Reference proteome</keyword>
<evidence type="ECO:0000313" key="20">
    <source>
        <dbReference type="EMBL" id="KAJ6225510.1"/>
    </source>
</evidence>
<evidence type="ECO:0000256" key="18">
    <source>
        <dbReference type="SAM" id="Phobius"/>
    </source>
</evidence>
<comment type="pathway">
    <text evidence="4">Protein modification; protein glycosylation.</text>
</comment>
<evidence type="ECO:0000256" key="10">
    <source>
        <dbReference type="ARBA" id="ARBA00022803"/>
    </source>
</evidence>
<feature type="transmembrane region" description="Helical" evidence="18">
    <location>
        <begin position="66"/>
        <end position="87"/>
    </location>
</feature>